<dbReference type="PANTHER" id="PTHR33711">
    <property type="entry name" value="DIOXYGENASE, PUTATIVE (AFU_ORTHOLOGUE AFUA_2G02910)-RELATED"/>
    <property type="match status" value="1"/>
</dbReference>
<dbReference type="Gene3D" id="2.60.130.10">
    <property type="entry name" value="Aromatic compound dioxygenase"/>
    <property type="match status" value="1"/>
</dbReference>
<dbReference type="InterPro" id="IPR050770">
    <property type="entry name" value="Intradiol_RC_Dioxygenase"/>
</dbReference>
<dbReference type="Pfam" id="PF00775">
    <property type="entry name" value="Dioxygenase_C"/>
    <property type="match status" value="1"/>
</dbReference>
<dbReference type="AlphaFoldDB" id="A0A537LS48"/>
<gene>
    <name evidence="5" type="primary">pcaG</name>
    <name evidence="5" type="ORF">E6G98_06605</name>
</gene>
<keyword evidence="2 5" id="KW-0223">Dioxygenase</keyword>
<keyword evidence="3 5" id="KW-0560">Oxidoreductase</keyword>
<dbReference type="PROSITE" id="PS00083">
    <property type="entry name" value="INTRADIOL_DIOXYGENAS"/>
    <property type="match status" value="1"/>
</dbReference>
<dbReference type="CDD" id="cd03463">
    <property type="entry name" value="3_4-PCD_alpha"/>
    <property type="match status" value="1"/>
</dbReference>
<comment type="caution">
    <text evidence="5">The sequence shown here is derived from an EMBL/GenBank/DDBJ whole genome shotgun (WGS) entry which is preliminary data.</text>
</comment>
<dbReference type="Proteomes" id="UP000315217">
    <property type="component" value="Unassembled WGS sequence"/>
</dbReference>
<protein>
    <submittedName>
        <fullName evidence="5">Protocatechuate 3,4-dioxygenase subunit alpha</fullName>
        <ecNumber evidence="5">1.13.11.3</ecNumber>
    </submittedName>
</protein>
<evidence type="ECO:0000259" key="4">
    <source>
        <dbReference type="PROSITE" id="PS00083"/>
    </source>
</evidence>
<dbReference type="GO" id="GO:0018578">
    <property type="term" value="F:protocatechuate 3,4-dioxygenase activity"/>
    <property type="evidence" value="ECO:0007669"/>
    <property type="project" value="UniProtKB-EC"/>
</dbReference>
<evidence type="ECO:0000256" key="3">
    <source>
        <dbReference type="ARBA" id="ARBA00023002"/>
    </source>
</evidence>
<dbReference type="InterPro" id="IPR012786">
    <property type="entry name" value="Protocat_dOase_a"/>
</dbReference>
<name>A0A537LS48_9BACT</name>
<evidence type="ECO:0000256" key="1">
    <source>
        <dbReference type="ARBA" id="ARBA00007825"/>
    </source>
</evidence>
<sequence>MTRRDLTPPQTVGPFFHGGLLPEAMNVLVTGETAGERIRIEGCVYDGDGAPVSDALVEIWQANAAGRYRHPADRRSAPLDPAFTGFGRAGTDERGFYWLETIKPGRVPFDATRTQAPHLNVFVFARGLLDHLRTRLYFDDERTNTDDPVLRVVPQPRRPTLLAKHQTAGGRVIYRYDVVLQGDGETVFFTL</sequence>
<dbReference type="EMBL" id="VBAI01000094">
    <property type="protein sequence ID" value="TMJ10835.1"/>
    <property type="molecule type" value="Genomic_DNA"/>
</dbReference>
<proteinExistence type="inferred from homology"/>
<accession>A0A537LS48</accession>
<dbReference type="PANTHER" id="PTHR33711:SF9">
    <property type="entry name" value="PROTOCATECHUATE 3,4-DIOXYGENASE ALPHA CHAIN"/>
    <property type="match status" value="1"/>
</dbReference>
<dbReference type="InterPro" id="IPR015889">
    <property type="entry name" value="Intradiol_dOase_core"/>
</dbReference>
<evidence type="ECO:0000313" key="5">
    <source>
        <dbReference type="EMBL" id="TMJ10835.1"/>
    </source>
</evidence>
<reference evidence="5 6" key="1">
    <citation type="journal article" date="2019" name="Nat. Microbiol.">
        <title>Mediterranean grassland soil C-N compound turnover is dependent on rainfall and depth, and is mediated by genomically divergent microorganisms.</title>
        <authorList>
            <person name="Diamond S."/>
            <person name="Andeer P.F."/>
            <person name="Li Z."/>
            <person name="Crits-Christoph A."/>
            <person name="Burstein D."/>
            <person name="Anantharaman K."/>
            <person name="Lane K.R."/>
            <person name="Thomas B.C."/>
            <person name="Pan C."/>
            <person name="Northen T.R."/>
            <person name="Banfield J.F."/>
        </authorList>
    </citation>
    <scope>NUCLEOTIDE SEQUENCE [LARGE SCALE GENOMIC DNA]</scope>
    <source>
        <strain evidence="5">NP_1</strain>
    </source>
</reference>
<feature type="domain" description="Intradiol ring-cleavage dioxygenases" evidence="4">
    <location>
        <begin position="40"/>
        <end position="68"/>
    </location>
</feature>
<organism evidence="5 6">
    <name type="scientific">Candidatus Segetimicrobium genomatis</name>
    <dbReference type="NCBI Taxonomy" id="2569760"/>
    <lineage>
        <taxon>Bacteria</taxon>
        <taxon>Bacillati</taxon>
        <taxon>Candidatus Sysuimicrobiota</taxon>
        <taxon>Candidatus Sysuimicrobiia</taxon>
        <taxon>Candidatus Sysuimicrobiales</taxon>
        <taxon>Candidatus Segetimicrobiaceae</taxon>
        <taxon>Candidatus Segetimicrobium</taxon>
    </lineage>
</organism>
<dbReference type="NCBIfam" id="TIGR02423">
    <property type="entry name" value="protocat_alph"/>
    <property type="match status" value="1"/>
</dbReference>
<dbReference type="SUPFAM" id="SSF49482">
    <property type="entry name" value="Aromatic compound dioxygenase"/>
    <property type="match status" value="1"/>
</dbReference>
<dbReference type="EC" id="1.13.11.3" evidence="5"/>
<evidence type="ECO:0000313" key="6">
    <source>
        <dbReference type="Proteomes" id="UP000315217"/>
    </source>
</evidence>
<evidence type="ECO:0000256" key="2">
    <source>
        <dbReference type="ARBA" id="ARBA00022964"/>
    </source>
</evidence>
<dbReference type="GO" id="GO:0008199">
    <property type="term" value="F:ferric iron binding"/>
    <property type="evidence" value="ECO:0007669"/>
    <property type="project" value="InterPro"/>
</dbReference>
<dbReference type="InterPro" id="IPR000627">
    <property type="entry name" value="Intradiol_dOase_C"/>
</dbReference>
<comment type="similarity">
    <text evidence="1">Belongs to the intradiol ring-cleavage dioxygenase family.</text>
</comment>